<dbReference type="InterPro" id="IPR045573">
    <property type="entry name" value="Fut8_N_cat"/>
</dbReference>
<keyword evidence="2 3" id="KW-0808">Transferase</keyword>
<evidence type="ECO:0000256" key="4">
    <source>
        <dbReference type="SAM" id="SignalP"/>
    </source>
</evidence>
<keyword evidence="1 3" id="KW-0328">Glycosyltransferase</keyword>
<evidence type="ECO:0000256" key="1">
    <source>
        <dbReference type="ARBA" id="ARBA00022676"/>
    </source>
</evidence>
<dbReference type="Gene3D" id="3.40.50.11350">
    <property type="match status" value="1"/>
</dbReference>
<gene>
    <name evidence="6" type="ORF">RF11_09449</name>
</gene>
<comment type="caution">
    <text evidence="6">The sequence shown here is derived from an EMBL/GenBank/DDBJ whole genome shotgun (WGS) entry which is preliminary data.</text>
</comment>
<dbReference type="Proteomes" id="UP000031668">
    <property type="component" value="Unassembled WGS sequence"/>
</dbReference>
<dbReference type="AlphaFoldDB" id="A0A0C2N4I1"/>
<feature type="signal peptide" evidence="4">
    <location>
        <begin position="1"/>
        <end position="24"/>
    </location>
</feature>
<dbReference type="GO" id="GO:0006487">
    <property type="term" value="P:protein N-linked glycosylation"/>
    <property type="evidence" value="ECO:0007669"/>
    <property type="project" value="TreeGrafter"/>
</dbReference>
<dbReference type="PROSITE" id="PS51659">
    <property type="entry name" value="GT23"/>
    <property type="match status" value="1"/>
</dbReference>
<accession>A0A0C2N4I1</accession>
<evidence type="ECO:0000313" key="7">
    <source>
        <dbReference type="Proteomes" id="UP000031668"/>
    </source>
</evidence>
<feature type="chain" id="PRO_5002169184" evidence="4">
    <location>
        <begin position="25"/>
        <end position="343"/>
    </location>
</feature>
<dbReference type="PANTHER" id="PTHR13132:SF29">
    <property type="entry name" value="ALPHA-(1,6)-FUCOSYLTRANSFERASE"/>
    <property type="match status" value="1"/>
</dbReference>
<feature type="region of interest" description="Important for donor substrate binding" evidence="3">
    <location>
        <begin position="288"/>
        <end position="289"/>
    </location>
</feature>
<proteinExistence type="inferred from homology"/>
<protein>
    <submittedName>
        <fullName evidence="6">Alpha-(1,6)-fucosyltransferase</fullName>
    </submittedName>
</protein>
<comment type="similarity">
    <text evidence="3">Belongs to the glycosyltransferase 23 family.</text>
</comment>
<evidence type="ECO:0000313" key="6">
    <source>
        <dbReference type="EMBL" id="KII68812.1"/>
    </source>
</evidence>
<keyword evidence="7" id="KW-1185">Reference proteome</keyword>
<evidence type="ECO:0000259" key="5">
    <source>
        <dbReference type="PROSITE" id="PS51659"/>
    </source>
</evidence>
<feature type="domain" description="GT23" evidence="5">
    <location>
        <begin position="135"/>
        <end position="343"/>
    </location>
</feature>
<dbReference type="PANTHER" id="PTHR13132">
    <property type="entry name" value="ALPHA- 1,6 -FUCOSYLTRANSFERASE"/>
    <property type="match status" value="1"/>
</dbReference>
<dbReference type="OrthoDB" id="2014825at2759"/>
<reference evidence="6 7" key="1">
    <citation type="journal article" date="2014" name="Genome Biol. Evol.">
        <title>The genome of the myxosporean Thelohanellus kitauei shows adaptations to nutrient acquisition within its fish host.</title>
        <authorList>
            <person name="Yang Y."/>
            <person name="Xiong J."/>
            <person name="Zhou Z."/>
            <person name="Huo F."/>
            <person name="Miao W."/>
            <person name="Ran C."/>
            <person name="Liu Y."/>
            <person name="Zhang J."/>
            <person name="Feng J."/>
            <person name="Wang M."/>
            <person name="Wang M."/>
            <person name="Wang L."/>
            <person name="Yao B."/>
        </authorList>
    </citation>
    <scope>NUCLEOTIDE SEQUENCE [LARGE SCALE GENOMIC DNA]</scope>
    <source>
        <strain evidence="6">Wuqing</strain>
    </source>
</reference>
<dbReference type="Pfam" id="PF19745">
    <property type="entry name" value="FUT8_N_cat"/>
    <property type="match status" value="1"/>
</dbReference>
<dbReference type="GO" id="GO:0046921">
    <property type="term" value="F:alpha-(1-&gt;6)-fucosyltransferase activity"/>
    <property type="evidence" value="ECO:0007669"/>
    <property type="project" value="TreeGrafter"/>
</dbReference>
<name>A0A0C2N4I1_THEKT</name>
<organism evidence="6 7">
    <name type="scientific">Thelohanellus kitauei</name>
    <name type="common">Myxosporean</name>
    <dbReference type="NCBI Taxonomy" id="669202"/>
    <lineage>
        <taxon>Eukaryota</taxon>
        <taxon>Metazoa</taxon>
        <taxon>Cnidaria</taxon>
        <taxon>Myxozoa</taxon>
        <taxon>Myxosporea</taxon>
        <taxon>Bivalvulida</taxon>
        <taxon>Platysporina</taxon>
        <taxon>Myxobolidae</taxon>
        <taxon>Thelohanellus</taxon>
    </lineage>
</organism>
<dbReference type="EMBL" id="JWZT01002708">
    <property type="protein sequence ID" value="KII68812.1"/>
    <property type="molecule type" value="Genomic_DNA"/>
</dbReference>
<dbReference type="OMA" id="SASKCHN"/>
<sequence length="343" mass="39862">MHKSSMSLFWGLLASVAVLHGTRSQATSETNSSSISFDKSVAPSVSNIKFLKEWKKLYILQKESLLFTYQYAAPGMLRPEKVSKPADFYNYLIRASLFQKKNLENLRSTGQNNMGRESLINYVQGVIHSNQNPKACKDIEVIAYDPQQICGFGCQIHHIAYCMTVALGEGKPLVVKSSPWHSFDSIFSIIMPLSTTCHYDMIDTHNLKAKYIDLLYEYKIKDFIPPKFPENIRKQIEEFHTDPFLWWISQIVTYILRLQPNIIKQLKPIEFTSPIVGLGFNLLRVHVRRTDKLHSEAKCYRIEEYMKYVELYYRKLEQTSKISKKSVYLATDDRELVDEFRSK</sequence>
<dbReference type="InterPro" id="IPR027350">
    <property type="entry name" value="GT23_dom"/>
</dbReference>
<keyword evidence="4" id="KW-0732">Signal</keyword>
<evidence type="ECO:0000256" key="2">
    <source>
        <dbReference type="ARBA" id="ARBA00022679"/>
    </source>
</evidence>
<evidence type="ECO:0000256" key="3">
    <source>
        <dbReference type="PROSITE-ProRule" id="PRU00992"/>
    </source>
</evidence>